<dbReference type="Proteomes" id="UP000186804">
    <property type="component" value="Unassembled WGS sequence"/>
</dbReference>
<dbReference type="InterPro" id="IPR002347">
    <property type="entry name" value="SDR_fam"/>
</dbReference>
<dbReference type="VEuPathDB" id="CryptoDB:cand_029690"/>
<evidence type="ECO:0000313" key="3">
    <source>
        <dbReference type="Proteomes" id="UP000186804"/>
    </source>
</evidence>
<evidence type="ECO:0000313" key="2">
    <source>
        <dbReference type="EMBL" id="OII75724.1"/>
    </source>
</evidence>
<dbReference type="EMBL" id="LRBS01000085">
    <property type="protein sequence ID" value="OII75724.1"/>
    <property type="molecule type" value="Genomic_DNA"/>
</dbReference>
<dbReference type="GO" id="GO:0030148">
    <property type="term" value="P:sphingolipid biosynthetic process"/>
    <property type="evidence" value="ECO:0007669"/>
    <property type="project" value="TreeGrafter"/>
</dbReference>
<dbReference type="PANTHER" id="PTHR43550:SF3">
    <property type="entry name" value="3-KETODIHYDROSPHINGOSINE REDUCTASE"/>
    <property type="match status" value="1"/>
</dbReference>
<dbReference type="GO" id="GO:0047560">
    <property type="term" value="F:3-dehydrosphinganine reductase activity"/>
    <property type="evidence" value="ECO:0007669"/>
    <property type="project" value="TreeGrafter"/>
</dbReference>
<dbReference type="GO" id="GO:0005789">
    <property type="term" value="C:endoplasmic reticulum membrane"/>
    <property type="evidence" value="ECO:0007669"/>
    <property type="project" value="TreeGrafter"/>
</dbReference>
<dbReference type="RefSeq" id="XP_067067570.1">
    <property type="nucleotide sequence ID" value="XM_067213196.1"/>
</dbReference>
<dbReference type="GO" id="GO:0006666">
    <property type="term" value="P:3-keto-sphinganine metabolic process"/>
    <property type="evidence" value="ECO:0007669"/>
    <property type="project" value="TreeGrafter"/>
</dbReference>
<keyword evidence="3" id="KW-1185">Reference proteome</keyword>
<dbReference type="GeneID" id="92367153"/>
<comment type="caution">
    <text evidence="2">The sequence shown here is derived from an EMBL/GenBank/DDBJ whole genome shotgun (WGS) entry which is preliminary data.</text>
</comment>
<dbReference type="SUPFAM" id="SSF51735">
    <property type="entry name" value="NAD(P)-binding Rossmann-fold domains"/>
    <property type="match status" value="1"/>
</dbReference>
<keyword evidence="1" id="KW-0472">Membrane</keyword>
<evidence type="ECO:0000256" key="1">
    <source>
        <dbReference type="SAM" id="Phobius"/>
    </source>
</evidence>
<protein>
    <submittedName>
        <fullName evidence="2">Short chain dehydrogenase reductase family protein</fullName>
    </submittedName>
</protein>
<dbReference type="AlphaFoldDB" id="A0A1J4MRU1"/>
<name>A0A1J4MRU1_9CRYT</name>
<keyword evidence="1" id="KW-1133">Transmembrane helix</keyword>
<dbReference type="OrthoDB" id="37659at2759"/>
<keyword evidence="1" id="KW-0812">Transmembrane</keyword>
<reference evidence="2 3" key="1">
    <citation type="submission" date="2016-10" db="EMBL/GenBank/DDBJ databases">
        <title>Reductive evolution of mitochondrial metabolism and differential evolution of invasion-related proteins in Cryptosporidium.</title>
        <authorList>
            <person name="Liu S."/>
            <person name="Roellig D.M."/>
            <person name="Guo Y."/>
            <person name="Li N."/>
            <person name="Frace M.A."/>
            <person name="Tang K."/>
            <person name="Zhang L."/>
            <person name="Feng Y."/>
            <person name="Xiao L."/>
        </authorList>
    </citation>
    <scope>NUCLEOTIDE SEQUENCE [LARGE SCALE GENOMIC DNA]</scope>
    <source>
        <strain evidence="2">30847</strain>
    </source>
</reference>
<sequence>MWANLVISYIILVFVVNIAYIFQKKILKSRNKLTGCHVLIIGGSEGLGYAFAKKCVRENAIHVSIISRSKLKLEKAMNKLILCKKKYNSCTNISIHSSDATNTVDIQHTINNICKLNGNISVCILNAGFSVARELNSTTLDDIESLFRLNAMSTIIIAQFLLKLMKQEGGTLLFVCSESGIIATYGFSVYAATKFAIRGFVDALNMEYYNSNIHVAITFPPAIDTPGFHKENLGKPALCKKIESTTDLFSADKIADKSLSYALCGEKYITFGKFGLPLLYLLSTTSQPLSILGSIAQIISLPICRFAMICFQFWFSTLVEKEKYKVQ</sequence>
<dbReference type="InterPro" id="IPR036291">
    <property type="entry name" value="NAD(P)-bd_dom_sf"/>
</dbReference>
<dbReference type="PRINTS" id="PR00081">
    <property type="entry name" value="GDHRDH"/>
</dbReference>
<gene>
    <name evidence="2" type="ORF">cand_029690</name>
</gene>
<dbReference type="Gene3D" id="3.40.50.720">
    <property type="entry name" value="NAD(P)-binding Rossmann-like Domain"/>
    <property type="match status" value="1"/>
</dbReference>
<proteinExistence type="predicted"/>
<organism evidence="2 3">
    <name type="scientific">Cryptosporidium andersoni</name>
    <dbReference type="NCBI Taxonomy" id="117008"/>
    <lineage>
        <taxon>Eukaryota</taxon>
        <taxon>Sar</taxon>
        <taxon>Alveolata</taxon>
        <taxon>Apicomplexa</taxon>
        <taxon>Conoidasida</taxon>
        <taxon>Coccidia</taxon>
        <taxon>Eucoccidiorida</taxon>
        <taxon>Eimeriorina</taxon>
        <taxon>Cryptosporidiidae</taxon>
        <taxon>Cryptosporidium</taxon>
    </lineage>
</organism>
<accession>A0A1J4MRU1</accession>
<dbReference type="PANTHER" id="PTHR43550">
    <property type="entry name" value="3-KETODIHYDROSPHINGOSINE REDUCTASE"/>
    <property type="match status" value="1"/>
</dbReference>
<feature type="transmembrane region" description="Helical" evidence="1">
    <location>
        <begin position="6"/>
        <end position="22"/>
    </location>
</feature>
<dbReference type="Pfam" id="PF00106">
    <property type="entry name" value="adh_short"/>
    <property type="match status" value="1"/>
</dbReference>